<evidence type="ECO:0000256" key="1">
    <source>
        <dbReference type="SAM" id="MobiDB-lite"/>
    </source>
</evidence>
<keyword evidence="3" id="KW-1185">Reference proteome</keyword>
<feature type="compositionally biased region" description="Low complexity" evidence="1">
    <location>
        <begin position="1"/>
        <end position="12"/>
    </location>
</feature>
<dbReference type="EMBL" id="JABBWD010000002">
    <property type="protein sequence ID" value="KAG1783153.1"/>
    <property type="molecule type" value="Genomic_DNA"/>
</dbReference>
<gene>
    <name evidence="2" type="ORF">EV702DRAFT_1040895</name>
</gene>
<name>A0A9P7D8P9_9AGAM</name>
<dbReference type="AlphaFoldDB" id="A0A9P7D8P9"/>
<protein>
    <submittedName>
        <fullName evidence="2">Uncharacterized protein</fullName>
    </submittedName>
</protein>
<feature type="region of interest" description="Disordered" evidence="1">
    <location>
        <begin position="1"/>
        <end position="23"/>
    </location>
</feature>
<sequence length="200" mass="22530">MSSSTLGLPTGKSGSGGGLNVNLQESRRSVYGTETHKTAYEAAVQKHNKDMVHKTHKTVAQEQDDNVDASDTSAGDGSVEVCRHFSNNDRAMRVQKLHVGILIYNGVNDFNHRTYQATLLAPQQYIIAEAHIELIERLYKMQSRNQHQKINRVHIVIEKHGKERWCWPSIYDEDGAGEKDSIGPASMMMMMVQNEHLEKV</sequence>
<comment type="caution">
    <text evidence="2">The sequence shown here is derived from an EMBL/GenBank/DDBJ whole genome shotgun (WGS) entry which is preliminary data.</text>
</comment>
<organism evidence="2 3">
    <name type="scientific">Suillus placidus</name>
    <dbReference type="NCBI Taxonomy" id="48579"/>
    <lineage>
        <taxon>Eukaryota</taxon>
        <taxon>Fungi</taxon>
        <taxon>Dikarya</taxon>
        <taxon>Basidiomycota</taxon>
        <taxon>Agaricomycotina</taxon>
        <taxon>Agaricomycetes</taxon>
        <taxon>Agaricomycetidae</taxon>
        <taxon>Boletales</taxon>
        <taxon>Suillineae</taxon>
        <taxon>Suillaceae</taxon>
        <taxon>Suillus</taxon>
    </lineage>
</organism>
<proteinExistence type="predicted"/>
<reference evidence="2" key="1">
    <citation type="journal article" date="2020" name="New Phytol.">
        <title>Comparative genomics reveals dynamic genome evolution in host specialist ectomycorrhizal fungi.</title>
        <authorList>
            <person name="Lofgren L.A."/>
            <person name="Nguyen N.H."/>
            <person name="Vilgalys R."/>
            <person name="Ruytinx J."/>
            <person name="Liao H.L."/>
            <person name="Branco S."/>
            <person name="Kuo A."/>
            <person name="LaButti K."/>
            <person name="Lipzen A."/>
            <person name="Andreopoulos W."/>
            <person name="Pangilinan J."/>
            <person name="Riley R."/>
            <person name="Hundley H."/>
            <person name="Na H."/>
            <person name="Barry K."/>
            <person name="Grigoriev I.V."/>
            <person name="Stajich J.E."/>
            <person name="Kennedy P.G."/>
        </authorList>
    </citation>
    <scope>NUCLEOTIDE SEQUENCE</scope>
    <source>
        <strain evidence="2">DOB743</strain>
    </source>
</reference>
<dbReference type="Proteomes" id="UP000714275">
    <property type="component" value="Unassembled WGS sequence"/>
</dbReference>
<accession>A0A9P7D8P9</accession>
<evidence type="ECO:0000313" key="3">
    <source>
        <dbReference type="Proteomes" id="UP000714275"/>
    </source>
</evidence>
<evidence type="ECO:0000313" key="2">
    <source>
        <dbReference type="EMBL" id="KAG1783153.1"/>
    </source>
</evidence>